<dbReference type="Gene3D" id="3.40.50.2020">
    <property type="match status" value="1"/>
</dbReference>
<proteinExistence type="inferred from homology"/>
<evidence type="ECO:0000256" key="4">
    <source>
        <dbReference type="ARBA" id="ARBA00022533"/>
    </source>
</evidence>
<evidence type="ECO:0000256" key="9">
    <source>
        <dbReference type="ARBA" id="ARBA00023134"/>
    </source>
</evidence>
<dbReference type="OrthoDB" id="9781675at2"/>
<dbReference type="Proteomes" id="UP000242850">
    <property type="component" value="Unassembled WGS sequence"/>
</dbReference>
<dbReference type="GO" id="GO:0005525">
    <property type="term" value="F:GTP binding"/>
    <property type="evidence" value="ECO:0007669"/>
    <property type="project" value="UniProtKB-KW"/>
</dbReference>
<evidence type="ECO:0000256" key="8">
    <source>
        <dbReference type="ARBA" id="ARBA00022842"/>
    </source>
</evidence>
<keyword evidence="8 15" id="KW-0460">Magnesium</keyword>
<dbReference type="AlphaFoldDB" id="A0A1H5RKT0"/>
<evidence type="ECO:0000259" key="16">
    <source>
        <dbReference type="Pfam" id="PF14681"/>
    </source>
</evidence>
<organism evidence="17 18">
    <name type="scientific">Caloramator fervidus</name>
    <dbReference type="NCBI Taxonomy" id="29344"/>
    <lineage>
        <taxon>Bacteria</taxon>
        <taxon>Bacillati</taxon>
        <taxon>Bacillota</taxon>
        <taxon>Clostridia</taxon>
        <taxon>Eubacteriales</taxon>
        <taxon>Clostridiaceae</taxon>
        <taxon>Caloramator</taxon>
    </lineage>
</organism>
<evidence type="ECO:0000256" key="6">
    <source>
        <dbReference type="ARBA" id="ARBA00022679"/>
    </source>
</evidence>
<evidence type="ECO:0000256" key="3">
    <source>
        <dbReference type="ARBA" id="ARBA00011894"/>
    </source>
</evidence>
<keyword evidence="9 15" id="KW-0342">GTP-binding</keyword>
<sequence>MKKVVVIDHPLILHKLSIMRDKNTGSKDFRELLEEIAMLMTYEITRSFQLEEVEIETPICKTKAKMLTGKKVAIVPILRAGLGMVDGILKLIPAAKVGHIGLYRDPETLKPVEYYCKLPSDISEREIILVDPMLATGGSACDAIHLLKEKGAKNIKLMCLIAAPEGIEAVQSSHPDVEIFVAAVDERLNEHGYIVPGLGDAGDRIFGTK</sequence>
<dbReference type="UniPathway" id="UPA00574">
    <property type="reaction ID" value="UER00636"/>
</dbReference>
<dbReference type="InterPro" id="IPR000836">
    <property type="entry name" value="PRTase_dom"/>
</dbReference>
<feature type="binding site" evidence="15">
    <location>
        <begin position="131"/>
        <end position="139"/>
    </location>
    <ligand>
        <name>5-phospho-alpha-D-ribose 1-diphosphate</name>
        <dbReference type="ChEBI" id="CHEBI:58017"/>
    </ligand>
</feature>
<keyword evidence="4 15" id="KW-0021">Allosteric enzyme</keyword>
<gene>
    <name evidence="15" type="primary">upp</name>
    <name evidence="17" type="ORF">SAMN05660865_00083</name>
</gene>
<comment type="similarity">
    <text evidence="2 15">Belongs to the UPRTase family.</text>
</comment>
<evidence type="ECO:0000256" key="11">
    <source>
        <dbReference type="ARBA" id="ARBA00052919"/>
    </source>
</evidence>
<feature type="domain" description="Phosphoribosyltransferase" evidence="16">
    <location>
        <begin position="6"/>
        <end position="208"/>
    </location>
</feature>
<evidence type="ECO:0000256" key="7">
    <source>
        <dbReference type="ARBA" id="ARBA00022741"/>
    </source>
</evidence>
<dbReference type="Pfam" id="PF14681">
    <property type="entry name" value="UPRTase"/>
    <property type="match status" value="1"/>
</dbReference>
<comment type="catalytic activity">
    <reaction evidence="11 15">
        <text>UMP + diphosphate = 5-phospho-alpha-D-ribose 1-diphosphate + uracil</text>
        <dbReference type="Rhea" id="RHEA:13017"/>
        <dbReference type="ChEBI" id="CHEBI:17568"/>
        <dbReference type="ChEBI" id="CHEBI:33019"/>
        <dbReference type="ChEBI" id="CHEBI:57865"/>
        <dbReference type="ChEBI" id="CHEBI:58017"/>
        <dbReference type="EC" id="2.4.2.9"/>
    </reaction>
</comment>
<evidence type="ECO:0000256" key="13">
    <source>
        <dbReference type="ARBA" id="ARBA00072146"/>
    </source>
</evidence>
<evidence type="ECO:0000256" key="12">
    <source>
        <dbReference type="ARBA" id="ARBA00056901"/>
    </source>
</evidence>
<dbReference type="GO" id="GO:0044206">
    <property type="term" value="P:UMP salvage"/>
    <property type="evidence" value="ECO:0007669"/>
    <property type="project" value="UniProtKB-UniRule"/>
</dbReference>
<evidence type="ECO:0000313" key="17">
    <source>
        <dbReference type="EMBL" id="SEF38966.1"/>
    </source>
</evidence>
<dbReference type="HAMAP" id="MF_01218_B">
    <property type="entry name" value="Upp_B"/>
    <property type="match status" value="1"/>
</dbReference>
<keyword evidence="6 15" id="KW-0808">Transferase</keyword>
<dbReference type="FunFam" id="3.40.50.2020:FF:000003">
    <property type="entry name" value="Uracil phosphoribosyltransferase"/>
    <property type="match status" value="1"/>
</dbReference>
<dbReference type="InterPro" id="IPR050054">
    <property type="entry name" value="UPRTase/APRTase"/>
</dbReference>
<dbReference type="GO" id="GO:0006223">
    <property type="term" value="P:uracil salvage"/>
    <property type="evidence" value="ECO:0007669"/>
    <property type="project" value="InterPro"/>
</dbReference>
<dbReference type="PANTHER" id="PTHR32315">
    <property type="entry name" value="ADENINE PHOSPHORIBOSYLTRANSFERASE"/>
    <property type="match status" value="1"/>
</dbReference>
<dbReference type="EMBL" id="FNUK01000001">
    <property type="protein sequence ID" value="SEF38966.1"/>
    <property type="molecule type" value="Genomic_DNA"/>
</dbReference>
<accession>A0A1H5RKT0</accession>
<dbReference type="EC" id="2.4.2.9" evidence="3 15"/>
<keyword evidence="18" id="KW-1185">Reference proteome</keyword>
<reference evidence="18" key="1">
    <citation type="submission" date="2016-10" db="EMBL/GenBank/DDBJ databases">
        <authorList>
            <person name="Varghese N."/>
            <person name="Submissions S."/>
        </authorList>
    </citation>
    <scope>NUCLEOTIDE SEQUENCE [LARGE SCALE GENOMIC DNA]</scope>
    <source>
        <strain evidence="18">DSM 5463</strain>
    </source>
</reference>
<keyword evidence="7 15" id="KW-0547">Nucleotide-binding</keyword>
<comment type="function">
    <text evidence="12 15">Catalyzes the conversion of uracil and 5-phospho-alpha-D-ribose 1-diphosphate (PRPP) to UMP and diphosphate.</text>
</comment>
<dbReference type="SUPFAM" id="SSF53271">
    <property type="entry name" value="PRTase-like"/>
    <property type="match status" value="1"/>
</dbReference>
<evidence type="ECO:0000256" key="14">
    <source>
        <dbReference type="ARBA" id="ARBA00079807"/>
    </source>
</evidence>
<feature type="binding site" evidence="15">
    <location>
        <begin position="199"/>
        <end position="201"/>
    </location>
    <ligand>
        <name>uracil</name>
        <dbReference type="ChEBI" id="CHEBI:17568"/>
    </ligand>
</feature>
<dbReference type="GO" id="GO:0000287">
    <property type="term" value="F:magnesium ion binding"/>
    <property type="evidence" value="ECO:0007669"/>
    <property type="project" value="UniProtKB-UniRule"/>
</dbReference>
<dbReference type="NCBIfam" id="NF001097">
    <property type="entry name" value="PRK00129.1"/>
    <property type="match status" value="1"/>
</dbReference>
<evidence type="ECO:0000313" key="18">
    <source>
        <dbReference type="Proteomes" id="UP000242850"/>
    </source>
</evidence>
<evidence type="ECO:0000256" key="1">
    <source>
        <dbReference type="ARBA" id="ARBA00005180"/>
    </source>
</evidence>
<protein>
    <recommendedName>
        <fullName evidence="13 15">Uracil phosphoribosyltransferase</fullName>
        <ecNumber evidence="3 15">2.4.2.9</ecNumber>
    </recommendedName>
    <alternativeName>
        <fullName evidence="10 15">UMP pyrophosphorylase</fullName>
    </alternativeName>
    <alternativeName>
        <fullName evidence="14 15">UPRTase</fullName>
    </alternativeName>
</protein>
<dbReference type="GO" id="GO:0005737">
    <property type="term" value="C:cytoplasm"/>
    <property type="evidence" value="ECO:0007669"/>
    <property type="project" value="UniProtKB-ARBA"/>
</dbReference>
<dbReference type="CDD" id="cd06223">
    <property type="entry name" value="PRTases_typeI"/>
    <property type="match status" value="1"/>
</dbReference>
<evidence type="ECO:0000256" key="2">
    <source>
        <dbReference type="ARBA" id="ARBA00009516"/>
    </source>
</evidence>
<keyword evidence="5 15" id="KW-0328">Glycosyltransferase</keyword>
<feature type="binding site" evidence="15">
    <location>
        <position position="104"/>
    </location>
    <ligand>
        <name>5-phospho-alpha-D-ribose 1-diphosphate</name>
        <dbReference type="ChEBI" id="CHEBI:58017"/>
    </ligand>
</feature>
<dbReference type="InterPro" id="IPR034332">
    <property type="entry name" value="Upp_B"/>
</dbReference>
<evidence type="ECO:0000256" key="15">
    <source>
        <dbReference type="HAMAP-Rule" id="MF_01218"/>
    </source>
</evidence>
<dbReference type="GO" id="GO:0004845">
    <property type="term" value="F:uracil phosphoribosyltransferase activity"/>
    <property type="evidence" value="ECO:0007669"/>
    <property type="project" value="UniProtKB-UniRule"/>
</dbReference>
<evidence type="ECO:0000256" key="5">
    <source>
        <dbReference type="ARBA" id="ARBA00022676"/>
    </source>
</evidence>
<name>A0A1H5RKT0_9CLOT</name>
<feature type="binding site" evidence="15">
    <location>
        <position position="200"/>
    </location>
    <ligand>
        <name>5-phospho-alpha-D-ribose 1-diphosphate</name>
        <dbReference type="ChEBI" id="CHEBI:58017"/>
    </ligand>
</feature>
<evidence type="ECO:0000256" key="10">
    <source>
        <dbReference type="ARBA" id="ARBA00031082"/>
    </source>
</evidence>
<comment type="pathway">
    <text evidence="1 15">Pyrimidine metabolism; UMP biosynthesis via salvage pathway; UMP from uracil: step 1/1.</text>
</comment>
<comment type="cofactor">
    <cofactor evidence="15">
        <name>Mg(2+)</name>
        <dbReference type="ChEBI" id="CHEBI:18420"/>
    </cofactor>
    <text evidence="15">Binds 1 Mg(2+) ion per subunit. The magnesium is bound as Mg-PRPP.</text>
</comment>
<dbReference type="NCBIfam" id="TIGR01091">
    <property type="entry name" value="upp"/>
    <property type="match status" value="1"/>
</dbReference>
<feature type="binding site" evidence="15">
    <location>
        <position position="194"/>
    </location>
    <ligand>
        <name>uracil</name>
        <dbReference type="ChEBI" id="CHEBI:17568"/>
    </ligand>
</feature>
<dbReference type="RefSeq" id="WP_103895118.1">
    <property type="nucleotide sequence ID" value="NZ_FNUK01000001.1"/>
</dbReference>
<dbReference type="PANTHER" id="PTHR32315:SF4">
    <property type="entry name" value="URACIL PHOSPHORIBOSYLTRANSFERASE, CHLOROPLASTIC"/>
    <property type="match status" value="1"/>
</dbReference>
<dbReference type="InterPro" id="IPR005765">
    <property type="entry name" value="UPRT"/>
</dbReference>
<feature type="binding site" evidence="15">
    <location>
        <position position="79"/>
    </location>
    <ligand>
        <name>5-phospho-alpha-D-ribose 1-diphosphate</name>
        <dbReference type="ChEBI" id="CHEBI:58017"/>
    </ligand>
</feature>
<dbReference type="InterPro" id="IPR029057">
    <property type="entry name" value="PRTase-like"/>
</dbReference>
<comment type="activity regulation">
    <text evidence="15">Allosterically activated by GTP.</text>
</comment>